<dbReference type="Proteomes" id="UP000199632">
    <property type="component" value="Unassembled WGS sequence"/>
</dbReference>
<feature type="transmembrane region" description="Helical" evidence="1">
    <location>
        <begin position="51"/>
        <end position="70"/>
    </location>
</feature>
<feature type="transmembrane region" description="Helical" evidence="1">
    <location>
        <begin position="76"/>
        <end position="95"/>
    </location>
</feature>
<gene>
    <name evidence="2" type="ORF">SAMN05421684_2294</name>
</gene>
<protein>
    <submittedName>
        <fullName evidence="2">Uncharacterized protein</fullName>
    </submittedName>
</protein>
<evidence type="ECO:0000313" key="2">
    <source>
        <dbReference type="EMBL" id="SDY91814.1"/>
    </source>
</evidence>
<dbReference type="STRING" id="137265.SAMN05421684_2294"/>
<dbReference type="OrthoDB" id="5244439at2"/>
<proteinExistence type="predicted"/>
<accession>A0A1H3NSK2</accession>
<keyword evidence="1" id="KW-1133">Transmembrane helix</keyword>
<sequence length="100" mass="10082">MRVPTAAITAGSLIGGWQLARRTGIRPLGGAVLAAGGVVAGREWARHTSPAVTGALLATYVGAFGLSHPLAKRIGAWPSVLAVAALTAAVSYAAADRRHT</sequence>
<dbReference type="AlphaFoldDB" id="A0A1H3NSK2"/>
<name>A0A1H3NSK2_9ACTN</name>
<organism evidence="2 3">
    <name type="scientific">Asanoa ishikariensis</name>
    <dbReference type="NCBI Taxonomy" id="137265"/>
    <lineage>
        <taxon>Bacteria</taxon>
        <taxon>Bacillati</taxon>
        <taxon>Actinomycetota</taxon>
        <taxon>Actinomycetes</taxon>
        <taxon>Micromonosporales</taxon>
        <taxon>Micromonosporaceae</taxon>
        <taxon>Asanoa</taxon>
    </lineage>
</organism>
<keyword evidence="3" id="KW-1185">Reference proteome</keyword>
<keyword evidence="1" id="KW-0812">Transmembrane</keyword>
<reference evidence="3" key="1">
    <citation type="submission" date="2016-10" db="EMBL/GenBank/DDBJ databases">
        <authorList>
            <person name="Varghese N."/>
            <person name="Submissions S."/>
        </authorList>
    </citation>
    <scope>NUCLEOTIDE SEQUENCE [LARGE SCALE GENOMIC DNA]</scope>
    <source>
        <strain evidence="3">DSM 44718</strain>
    </source>
</reference>
<dbReference type="RefSeq" id="WP_090789952.1">
    <property type="nucleotide sequence ID" value="NZ_BOND01000026.1"/>
</dbReference>
<evidence type="ECO:0000256" key="1">
    <source>
        <dbReference type="SAM" id="Phobius"/>
    </source>
</evidence>
<evidence type="ECO:0000313" key="3">
    <source>
        <dbReference type="Proteomes" id="UP000199632"/>
    </source>
</evidence>
<dbReference type="EMBL" id="FNQB01000001">
    <property type="protein sequence ID" value="SDY91814.1"/>
    <property type="molecule type" value="Genomic_DNA"/>
</dbReference>
<keyword evidence="1" id="KW-0472">Membrane</keyword>